<protein>
    <submittedName>
        <fullName evidence="2">Unannotated protein</fullName>
    </submittedName>
</protein>
<dbReference type="PANTHER" id="PTHR39639">
    <property type="entry name" value="CHROMOSOME 16, WHOLE GENOME SHOTGUN SEQUENCE"/>
    <property type="match status" value="1"/>
</dbReference>
<organism evidence="2">
    <name type="scientific">freshwater metagenome</name>
    <dbReference type="NCBI Taxonomy" id="449393"/>
    <lineage>
        <taxon>unclassified sequences</taxon>
        <taxon>metagenomes</taxon>
        <taxon>ecological metagenomes</taxon>
    </lineage>
</organism>
<reference evidence="2" key="1">
    <citation type="submission" date="2020-05" db="EMBL/GenBank/DDBJ databases">
        <authorList>
            <person name="Chiriac C."/>
            <person name="Salcher M."/>
            <person name="Ghai R."/>
            <person name="Kavagutti S V."/>
        </authorList>
    </citation>
    <scope>NUCLEOTIDE SEQUENCE</scope>
</reference>
<evidence type="ECO:0000313" key="2">
    <source>
        <dbReference type="EMBL" id="CAB4735723.1"/>
    </source>
</evidence>
<dbReference type="PANTHER" id="PTHR39639:SF1">
    <property type="entry name" value="DUF262 DOMAIN-CONTAINING PROTEIN"/>
    <property type="match status" value="1"/>
</dbReference>
<dbReference type="EMBL" id="CAEZYQ010000005">
    <property type="protein sequence ID" value="CAB4735723.1"/>
    <property type="molecule type" value="Genomic_DNA"/>
</dbReference>
<dbReference type="InterPro" id="IPR004919">
    <property type="entry name" value="GmrSD_N"/>
</dbReference>
<sequence length="381" mass="43851">MSRLGISRRGFRVEQLIGWQDNFLLDPVYQREGGIWTRSRQQLFIDSILNGFDVPPLYLHQLRPPEFRDGRAASYAVIDGRQRLEALEEFASGRLRLDDDFRLLEDVEDSQAVLLEDFAGGRGRFGGLTLGELRAEAPSLAYRFLDYEIPVTVVDTEDPELIEELFFRLNEGVPLNPAEKRTRGELLRSHVIPLVRNDDLFRCAGFRNVRRKHEDLLLRLLFVKSRQGTIHNVPDMKRTLIDQFASSFRPDFGESFSDSERQNVQRTLAALVDAVRPTLEAMNEIFEEGDPLLRQQSTFFIYYLVIEDFLRTGEALPARADFVRFGEELGTLQGRDEEQLTADQREALEYAAPLRETTTGSYTQEKAQILLRYLRGELSVV</sequence>
<proteinExistence type="predicted"/>
<evidence type="ECO:0000259" key="1">
    <source>
        <dbReference type="Pfam" id="PF03235"/>
    </source>
</evidence>
<name>A0A6J6SLW1_9ZZZZ</name>
<accession>A0A6J6SLW1</accession>
<feature type="domain" description="GmrSD restriction endonucleases N-terminal" evidence="1">
    <location>
        <begin position="16"/>
        <end position="181"/>
    </location>
</feature>
<dbReference type="Pfam" id="PF03235">
    <property type="entry name" value="GmrSD_N"/>
    <property type="match status" value="1"/>
</dbReference>
<dbReference type="AlphaFoldDB" id="A0A6J6SLW1"/>
<gene>
    <name evidence="2" type="ORF">UFOPK2761_00882</name>
</gene>